<accession>A0AAY4BE01</accession>
<sequence>MSSSKATSRDAFFILQSLNVVSMLHHFWEQKQVTGAHVRPESLIVYESSPSPSPPFICYVTLPGGSCFGNFQDCSTRAEARRDAARIALMNSMFNELPSRRITPDFIACSLKEAASTTSETIEDATDPSTGIGAYCFMLESNIGKTMLEFQEIMTIFQLLHWNGTLKSFRERKCSRQHVISYYSQHRLDECTRSHMVLDWMMQEQRSPGLVSHELQVALRELADARRAGRELRFYKEKREILSLALSQAYSKDLEHICEETEWSQAEANPDCIAHNGDVCQTNGLLDKSDHYRLYSQEDISDGETFD</sequence>
<dbReference type="GeneTree" id="ENSGT00390000005869"/>
<name>A0AAY4BE01_9TELE</name>
<reference evidence="2 3" key="1">
    <citation type="submission" date="2020-06" db="EMBL/GenBank/DDBJ databases">
        <authorList>
            <consortium name="Wellcome Sanger Institute Data Sharing"/>
        </authorList>
    </citation>
    <scope>NUCLEOTIDE SEQUENCE [LARGE SCALE GENOMIC DNA]</scope>
</reference>
<protein>
    <recommendedName>
        <fullName evidence="4">Protein limb expression 1 homolog</fullName>
    </recommendedName>
</protein>
<evidence type="ECO:0000313" key="2">
    <source>
        <dbReference type="Ensembl" id="ENSDCDP00010019169.1"/>
    </source>
</evidence>
<dbReference type="SUPFAM" id="SSF54768">
    <property type="entry name" value="dsRNA-binding domain-like"/>
    <property type="match status" value="1"/>
</dbReference>
<dbReference type="InterPro" id="IPR051436">
    <property type="entry name" value="Autophagy-related_EPG5"/>
</dbReference>
<dbReference type="InterPro" id="IPR029270">
    <property type="entry name" value="LIX1"/>
</dbReference>
<dbReference type="Proteomes" id="UP000694580">
    <property type="component" value="Chromosome 11"/>
</dbReference>
<evidence type="ECO:0000256" key="1">
    <source>
        <dbReference type="ARBA" id="ARBA00007468"/>
    </source>
</evidence>
<evidence type="ECO:0000313" key="3">
    <source>
        <dbReference type="Proteomes" id="UP000694580"/>
    </source>
</evidence>
<dbReference type="Pfam" id="PF14954">
    <property type="entry name" value="LIX1"/>
    <property type="match status" value="1"/>
</dbReference>
<dbReference type="PANTHER" id="PTHR31139:SF5">
    <property type="entry name" value="PROTEIN LIMB EXPRESSION 1 HOMOLOG"/>
    <property type="match status" value="1"/>
</dbReference>
<dbReference type="PANTHER" id="PTHR31139">
    <property type="entry name" value="ECTOPIC P GRANULES PROTEIN 5 HOMOLOG"/>
    <property type="match status" value="1"/>
</dbReference>
<reference evidence="2" key="2">
    <citation type="submission" date="2025-08" db="UniProtKB">
        <authorList>
            <consortium name="Ensembl"/>
        </authorList>
    </citation>
    <scope>IDENTIFICATION</scope>
</reference>
<keyword evidence="3" id="KW-1185">Reference proteome</keyword>
<comment type="similarity">
    <text evidence="1">Belongs to the LIX1 family.</text>
</comment>
<proteinExistence type="inferred from homology"/>
<evidence type="ECO:0008006" key="4">
    <source>
        <dbReference type="Google" id="ProtNLM"/>
    </source>
</evidence>
<dbReference type="Ensembl" id="ENSDCDT00010020274.1">
    <property type="protein sequence ID" value="ENSDCDP00010019169.1"/>
    <property type="gene ID" value="ENSDCDG00010008684.1"/>
</dbReference>
<dbReference type="GO" id="GO:0005737">
    <property type="term" value="C:cytoplasm"/>
    <property type="evidence" value="ECO:0007669"/>
    <property type="project" value="TreeGrafter"/>
</dbReference>
<reference evidence="2" key="3">
    <citation type="submission" date="2025-09" db="UniProtKB">
        <authorList>
            <consortium name="Ensembl"/>
        </authorList>
    </citation>
    <scope>IDENTIFICATION</scope>
</reference>
<dbReference type="GO" id="GO:0097352">
    <property type="term" value="P:autophagosome maturation"/>
    <property type="evidence" value="ECO:0007669"/>
    <property type="project" value="TreeGrafter"/>
</dbReference>
<organism evidence="2 3">
    <name type="scientific">Denticeps clupeoides</name>
    <name type="common">denticle herring</name>
    <dbReference type="NCBI Taxonomy" id="299321"/>
    <lineage>
        <taxon>Eukaryota</taxon>
        <taxon>Metazoa</taxon>
        <taxon>Chordata</taxon>
        <taxon>Craniata</taxon>
        <taxon>Vertebrata</taxon>
        <taxon>Euteleostomi</taxon>
        <taxon>Actinopterygii</taxon>
        <taxon>Neopterygii</taxon>
        <taxon>Teleostei</taxon>
        <taxon>Clupei</taxon>
        <taxon>Clupeiformes</taxon>
        <taxon>Denticipitoidei</taxon>
        <taxon>Denticipitidae</taxon>
        <taxon>Denticeps</taxon>
    </lineage>
</organism>
<gene>
    <name evidence="2" type="primary">LIX1</name>
</gene>
<dbReference type="AlphaFoldDB" id="A0AAY4BE01"/>